<proteinExistence type="predicted"/>
<evidence type="ECO:0000313" key="1">
    <source>
        <dbReference type="EMBL" id="KIL58337.1"/>
    </source>
</evidence>
<dbReference type="EMBL" id="KN818341">
    <property type="protein sequence ID" value="KIL58337.1"/>
    <property type="molecule type" value="Genomic_DNA"/>
</dbReference>
<organism evidence="1 2">
    <name type="scientific">Amanita muscaria (strain Koide BX008)</name>
    <dbReference type="NCBI Taxonomy" id="946122"/>
    <lineage>
        <taxon>Eukaryota</taxon>
        <taxon>Fungi</taxon>
        <taxon>Dikarya</taxon>
        <taxon>Basidiomycota</taxon>
        <taxon>Agaricomycotina</taxon>
        <taxon>Agaricomycetes</taxon>
        <taxon>Agaricomycetidae</taxon>
        <taxon>Agaricales</taxon>
        <taxon>Pluteineae</taxon>
        <taxon>Amanitaceae</taxon>
        <taxon>Amanita</taxon>
    </lineage>
</organism>
<dbReference type="OrthoDB" id="3267146at2759"/>
<dbReference type="STRING" id="946122.A0A0C2WAQ2"/>
<protein>
    <submittedName>
        <fullName evidence="1">Uncharacterized protein</fullName>
    </submittedName>
</protein>
<dbReference type="AlphaFoldDB" id="A0A0C2WAQ2"/>
<sequence length="59" mass="6886">MAPGRNDLRQLVYDAHRFAQYFSNTIEEHPLLIYVSALPFTPANTSIYQRFYLATLPRP</sequence>
<dbReference type="HOGENOM" id="CLU_2960225_0_0_1"/>
<evidence type="ECO:0000313" key="2">
    <source>
        <dbReference type="Proteomes" id="UP000054549"/>
    </source>
</evidence>
<accession>A0A0C2WAQ2</accession>
<dbReference type="Proteomes" id="UP000054549">
    <property type="component" value="Unassembled WGS sequence"/>
</dbReference>
<keyword evidence="2" id="KW-1185">Reference proteome</keyword>
<reference evidence="1 2" key="1">
    <citation type="submission" date="2014-04" db="EMBL/GenBank/DDBJ databases">
        <title>Evolutionary Origins and Diversification of the Mycorrhizal Mutualists.</title>
        <authorList>
            <consortium name="DOE Joint Genome Institute"/>
            <consortium name="Mycorrhizal Genomics Consortium"/>
            <person name="Kohler A."/>
            <person name="Kuo A."/>
            <person name="Nagy L.G."/>
            <person name="Floudas D."/>
            <person name="Copeland A."/>
            <person name="Barry K.W."/>
            <person name="Cichocki N."/>
            <person name="Veneault-Fourrey C."/>
            <person name="LaButti K."/>
            <person name="Lindquist E.A."/>
            <person name="Lipzen A."/>
            <person name="Lundell T."/>
            <person name="Morin E."/>
            <person name="Murat C."/>
            <person name="Riley R."/>
            <person name="Ohm R."/>
            <person name="Sun H."/>
            <person name="Tunlid A."/>
            <person name="Henrissat B."/>
            <person name="Grigoriev I.V."/>
            <person name="Hibbett D.S."/>
            <person name="Martin F."/>
        </authorList>
    </citation>
    <scope>NUCLEOTIDE SEQUENCE [LARGE SCALE GENOMIC DNA]</scope>
    <source>
        <strain evidence="1 2">Koide BX008</strain>
    </source>
</reference>
<gene>
    <name evidence="1" type="ORF">M378DRAFT_15644</name>
</gene>
<dbReference type="InParanoid" id="A0A0C2WAQ2"/>
<name>A0A0C2WAQ2_AMAMK</name>